<dbReference type="EMBL" id="LCWF01000047">
    <property type="protein sequence ID" value="KKY25190.1"/>
    <property type="molecule type" value="Genomic_DNA"/>
</dbReference>
<dbReference type="InterPro" id="IPR006195">
    <property type="entry name" value="aa-tRNA-synth_II"/>
</dbReference>
<accession>A0A0G2H9A3</accession>
<dbReference type="SUPFAM" id="SSF55681">
    <property type="entry name" value="Class II aaRS and biotin synthetases"/>
    <property type="match status" value="1"/>
</dbReference>
<proteinExistence type="inferred from homology"/>
<evidence type="ECO:0000256" key="2">
    <source>
        <dbReference type="ARBA" id="ARBA00022598"/>
    </source>
</evidence>
<dbReference type="AlphaFoldDB" id="A0A0G2H9A3"/>
<evidence type="ECO:0000313" key="8">
    <source>
        <dbReference type="EMBL" id="KKY25190.1"/>
    </source>
</evidence>
<dbReference type="Proteomes" id="UP000053317">
    <property type="component" value="Unassembled WGS sequence"/>
</dbReference>
<dbReference type="Gene3D" id="3.30.1360.30">
    <property type="entry name" value="GAD-like domain"/>
    <property type="match status" value="1"/>
</dbReference>
<dbReference type="PANTHER" id="PTHR22594">
    <property type="entry name" value="ASPARTYL/LYSYL-TRNA SYNTHETASE"/>
    <property type="match status" value="1"/>
</dbReference>
<reference evidence="8 9" key="1">
    <citation type="submission" date="2015-05" db="EMBL/GenBank/DDBJ databases">
        <title>Distinctive expansion of gene families associated with plant cell wall degradation and secondary metabolism in the genomes of grapevine trunk pathogens.</title>
        <authorList>
            <person name="Lawrence D.P."/>
            <person name="Travadon R."/>
            <person name="Rolshausen P.E."/>
            <person name="Baumgartner K."/>
        </authorList>
    </citation>
    <scope>NUCLEOTIDE SEQUENCE [LARGE SCALE GENOMIC DNA]</scope>
    <source>
        <strain evidence="8">UCRPC4</strain>
    </source>
</reference>
<dbReference type="InterPro" id="IPR002312">
    <property type="entry name" value="Asp/Asn-tRNA-synth_IIb"/>
</dbReference>
<keyword evidence="3" id="KW-0547">Nucleotide-binding</keyword>
<evidence type="ECO:0000259" key="7">
    <source>
        <dbReference type="PROSITE" id="PS50862"/>
    </source>
</evidence>
<dbReference type="Gene3D" id="2.40.50.140">
    <property type="entry name" value="Nucleic acid-binding proteins"/>
    <property type="match status" value="1"/>
</dbReference>
<evidence type="ECO:0000313" key="9">
    <source>
        <dbReference type="Proteomes" id="UP000053317"/>
    </source>
</evidence>
<dbReference type="Gene3D" id="3.30.930.10">
    <property type="entry name" value="Bira Bifunctional Protein, Domain 2"/>
    <property type="match status" value="1"/>
</dbReference>
<reference evidence="8 9" key="2">
    <citation type="submission" date="2015-05" db="EMBL/GenBank/DDBJ databases">
        <authorList>
            <person name="Morales-Cruz A."/>
            <person name="Amrine K.C."/>
            <person name="Cantu D."/>
        </authorList>
    </citation>
    <scope>NUCLEOTIDE SEQUENCE [LARGE SCALE GENOMIC DNA]</scope>
    <source>
        <strain evidence="8">UCRPC4</strain>
    </source>
</reference>
<sequence>MRPSKLNLACRQADLKDVYLAFSKLLRAELRGVRKPLQRCQFRNFTDTARRRGAADGHPNRGANFEVYKKQLSSSLPTSWPTFDNLFAQSQPAAESEKVTIYGYIGSTRNANKNVKFADLVDPSITNACQMTFLRKTMPDGFDFSIPEGSPVKVEGFVQRRPSKGEATTPEVTVPMFGRANRDPSYEFVVEAIEKFNVFPDDIIVSAETKIPPEQRHLQIRTSHELRCALRQRSRVSAICRQVLADAGFDEIETPVLFKSTPEGAREFLVPTRQKGMAYALPQSPQQYKQLLMSSGIPKYFQLAKCFRDEDMRADRQPEFTQLDLELAFADRGAVMNIIEKLISRIWHKFGRPAAMSQQKKDEEISQFLFHKIPYQTAMGLYGSDKPDLRYTMFPIQQSHQRSFPEHFVRLMSSIERPIIDFIRVDDHFGVSNIKKFLDSPKAAAYHANPAGPPAVLHFDPSRPLSGLSALGHGFADQFLAETEADPGDTFIFQARQDLPFYGGSTTLGDLRRNLISFGIETGLLDKAQEDVFAWVVDFPLFKPIDATEPGQGGSAGIQSTHHPFTAPKTAEDFEHMITHPLKAVGDHYDLVINGVEVGGGSKRIHDSTVQEYVFREVLKVSSERVEDFRHLLEALRAGCPPHSGIALGFDRLMTIICDKESVRDVIAFPKWGSNGEDKLVKAPSQIIEEQLKTYHLSLRS</sequence>
<comment type="similarity">
    <text evidence="1">Belongs to the class-II aminoacyl-tRNA synthetase family. Type 1 subfamily.</text>
</comment>
<dbReference type="Pfam" id="PF00152">
    <property type="entry name" value="tRNA-synt_2"/>
    <property type="match status" value="1"/>
</dbReference>
<dbReference type="InterPro" id="IPR012340">
    <property type="entry name" value="NA-bd_OB-fold"/>
</dbReference>
<organism evidence="8 9">
    <name type="scientific">Phaeomoniella chlamydospora</name>
    <name type="common">Phaeoacremonium chlamydosporum</name>
    <dbReference type="NCBI Taxonomy" id="158046"/>
    <lineage>
        <taxon>Eukaryota</taxon>
        <taxon>Fungi</taxon>
        <taxon>Dikarya</taxon>
        <taxon>Ascomycota</taxon>
        <taxon>Pezizomycotina</taxon>
        <taxon>Eurotiomycetes</taxon>
        <taxon>Chaetothyriomycetidae</taxon>
        <taxon>Phaeomoniellales</taxon>
        <taxon>Phaeomoniellaceae</taxon>
        <taxon>Phaeomoniella</taxon>
    </lineage>
</organism>
<keyword evidence="4" id="KW-0067">ATP-binding</keyword>
<dbReference type="GO" id="GO:0005739">
    <property type="term" value="C:mitochondrion"/>
    <property type="evidence" value="ECO:0007669"/>
    <property type="project" value="EnsemblFungi"/>
</dbReference>
<evidence type="ECO:0000256" key="4">
    <source>
        <dbReference type="ARBA" id="ARBA00022840"/>
    </source>
</evidence>
<name>A0A0G2H9A3_PHACM</name>
<feature type="domain" description="Aminoacyl-transfer RNA synthetases class-II family profile" evidence="7">
    <location>
        <begin position="230"/>
        <end position="684"/>
    </location>
</feature>
<evidence type="ECO:0000256" key="5">
    <source>
        <dbReference type="ARBA" id="ARBA00022917"/>
    </source>
</evidence>
<keyword evidence="2" id="KW-0436">Ligase</keyword>
<comment type="caution">
    <text evidence="8">The sequence shown here is derived from an EMBL/GenBank/DDBJ whole genome shotgun (WGS) entry which is preliminary data.</text>
</comment>
<dbReference type="PROSITE" id="PS50862">
    <property type="entry name" value="AA_TRNA_LIGASE_II"/>
    <property type="match status" value="1"/>
</dbReference>
<dbReference type="InterPro" id="IPR004115">
    <property type="entry name" value="GAD-like_sf"/>
</dbReference>
<dbReference type="GO" id="GO:0004815">
    <property type="term" value="F:aspartate-tRNA ligase activity"/>
    <property type="evidence" value="ECO:0007669"/>
    <property type="project" value="EnsemblFungi"/>
</dbReference>
<keyword evidence="5" id="KW-0648">Protein biosynthesis</keyword>
<protein>
    <submittedName>
        <fullName evidence="8">Putative aspartyl-trna</fullName>
    </submittedName>
</protein>
<dbReference type="PRINTS" id="PR01042">
    <property type="entry name" value="TRNASYNTHASP"/>
</dbReference>
<evidence type="ECO:0000256" key="1">
    <source>
        <dbReference type="ARBA" id="ARBA00006303"/>
    </source>
</evidence>
<dbReference type="InterPro" id="IPR004364">
    <property type="entry name" value="Aa-tRNA-synt_II"/>
</dbReference>
<evidence type="ECO:0000256" key="3">
    <source>
        <dbReference type="ARBA" id="ARBA00022741"/>
    </source>
</evidence>
<dbReference type="OrthoDB" id="439710at2759"/>
<evidence type="ECO:0000256" key="6">
    <source>
        <dbReference type="ARBA" id="ARBA00023146"/>
    </source>
</evidence>
<keyword evidence="9" id="KW-1185">Reference proteome</keyword>
<keyword evidence="6" id="KW-0030">Aminoacyl-tRNA synthetase</keyword>
<dbReference type="InterPro" id="IPR045864">
    <property type="entry name" value="aa-tRNA-synth_II/BPL/LPL"/>
</dbReference>
<dbReference type="HAMAP" id="MF_00044">
    <property type="entry name" value="Asp_tRNA_synth_type1"/>
    <property type="match status" value="1"/>
</dbReference>
<dbReference type="NCBIfam" id="TIGR00459">
    <property type="entry name" value="aspS_bact"/>
    <property type="match status" value="1"/>
</dbReference>
<dbReference type="GO" id="GO:0005524">
    <property type="term" value="F:ATP binding"/>
    <property type="evidence" value="ECO:0007669"/>
    <property type="project" value="UniProtKB-KW"/>
</dbReference>
<dbReference type="PANTHER" id="PTHR22594:SF5">
    <property type="entry name" value="ASPARTATE--TRNA LIGASE, MITOCHONDRIAL"/>
    <property type="match status" value="1"/>
</dbReference>
<gene>
    <name evidence="8" type="ORF">UCRPC4_g01996</name>
</gene>
<dbReference type="GO" id="GO:0070146">
    <property type="term" value="P:mitochondrial aspartyl-tRNA aminoacylation"/>
    <property type="evidence" value="ECO:0007669"/>
    <property type="project" value="EnsemblFungi"/>
</dbReference>
<dbReference type="InterPro" id="IPR004524">
    <property type="entry name" value="Asp-tRNA-ligase_1"/>
</dbReference>